<dbReference type="PANTHER" id="PTHR36397">
    <property type="entry name" value="OSJNBA0081L15.1 PROTEIN"/>
    <property type="match status" value="1"/>
</dbReference>
<dbReference type="OrthoDB" id="4237at2759"/>
<dbReference type="EMBL" id="JAEHOE010000121">
    <property type="protein sequence ID" value="KAG2485848.1"/>
    <property type="molecule type" value="Genomic_DNA"/>
</dbReference>
<dbReference type="PANTHER" id="PTHR36397:SF1">
    <property type="entry name" value="OS04G0482900 PROTEIN"/>
    <property type="match status" value="1"/>
</dbReference>
<dbReference type="AlphaFoldDB" id="A0A836BSK1"/>
<sequence length="147" mass="15838">MSLLARLQQPAPGGALGRKALRVQCSKSSPAPGPSSENGPSKRGMRPGGSGKKAKQPGLYEVRVVAPPPRSLGIYALPPNTQCGEQIDVEGSSYVVTTVVMQFKLRGGKYVREHNRLDVQPTGRWLVNQMLDNLIKARYVGPTGMQD</sequence>
<comment type="caution">
    <text evidence="2">The sequence shown here is derived from an EMBL/GenBank/DDBJ whole genome shotgun (WGS) entry which is preliminary data.</text>
</comment>
<proteinExistence type="predicted"/>
<evidence type="ECO:0000313" key="2">
    <source>
        <dbReference type="EMBL" id="KAG2485848.1"/>
    </source>
</evidence>
<reference evidence="2" key="1">
    <citation type="journal article" date="2020" name="bioRxiv">
        <title>Comparative genomics of Chlamydomonas.</title>
        <authorList>
            <person name="Craig R.J."/>
            <person name="Hasan A.R."/>
            <person name="Ness R.W."/>
            <person name="Keightley P.D."/>
        </authorList>
    </citation>
    <scope>NUCLEOTIDE SEQUENCE</scope>
    <source>
        <strain evidence="2">CCAP 11/70</strain>
    </source>
</reference>
<accession>A0A836BSK1</accession>
<evidence type="ECO:0000313" key="3">
    <source>
        <dbReference type="Proteomes" id="UP000612055"/>
    </source>
</evidence>
<feature type="compositionally biased region" description="Polar residues" evidence="1">
    <location>
        <begin position="25"/>
        <end position="39"/>
    </location>
</feature>
<name>A0A836BSK1_9CHLO</name>
<gene>
    <name evidence="2" type="ORF">HYH03_015431</name>
</gene>
<keyword evidence="3" id="KW-1185">Reference proteome</keyword>
<organism evidence="2 3">
    <name type="scientific">Edaphochlamys debaryana</name>
    <dbReference type="NCBI Taxonomy" id="47281"/>
    <lineage>
        <taxon>Eukaryota</taxon>
        <taxon>Viridiplantae</taxon>
        <taxon>Chlorophyta</taxon>
        <taxon>core chlorophytes</taxon>
        <taxon>Chlorophyceae</taxon>
        <taxon>CS clade</taxon>
        <taxon>Chlamydomonadales</taxon>
        <taxon>Chlamydomonadales incertae sedis</taxon>
        <taxon>Edaphochlamys</taxon>
    </lineage>
</organism>
<evidence type="ECO:0000256" key="1">
    <source>
        <dbReference type="SAM" id="MobiDB-lite"/>
    </source>
</evidence>
<protein>
    <submittedName>
        <fullName evidence="2">Uncharacterized protein</fullName>
    </submittedName>
</protein>
<feature type="region of interest" description="Disordered" evidence="1">
    <location>
        <begin position="24"/>
        <end position="59"/>
    </location>
</feature>
<dbReference type="Proteomes" id="UP000612055">
    <property type="component" value="Unassembled WGS sequence"/>
</dbReference>